<dbReference type="AlphaFoldDB" id="A0AAW1DHQ0"/>
<dbReference type="GO" id="GO:0005829">
    <property type="term" value="C:cytosol"/>
    <property type="evidence" value="ECO:0007669"/>
    <property type="project" value="TreeGrafter"/>
</dbReference>
<evidence type="ECO:0000256" key="2">
    <source>
        <dbReference type="ARBA" id="ARBA00006311"/>
    </source>
</evidence>
<keyword evidence="3" id="KW-0551">Lipid droplet</keyword>
<feature type="region of interest" description="Disordered" evidence="4">
    <location>
        <begin position="1"/>
        <end position="21"/>
    </location>
</feature>
<dbReference type="Pfam" id="PF03036">
    <property type="entry name" value="Perilipin"/>
    <property type="match status" value="1"/>
</dbReference>
<evidence type="ECO:0000313" key="5">
    <source>
        <dbReference type="EMBL" id="KAK9509738.1"/>
    </source>
</evidence>
<evidence type="ECO:0000313" key="6">
    <source>
        <dbReference type="Proteomes" id="UP001461498"/>
    </source>
</evidence>
<comment type="similarity">
    <text evidence="2">Belongs to the perilipin family.</text>
</comment>
<dbReference type="GO" id="GO:0019915">
    <property type="term" value="P:lipid storage"/>
    <property type="evidence" value="ECO:0007669"/>
    <property type="project" value="TreeGrafter"/>
</dbReference>
<name>A0AAW1DHQ0_9HEMI</name>
<evidence type="ECO:0008006" key="7">
    <source>
        <dbReference type="Google" id="ProtNLM"/>
    </source>
</evidence>
<keyword evidence="6" id="KW-1185">Reference proteome</keyword>
<protein>
    <recommendedName>
        <fullName evidence="7">Lipid storage droplet binding protein 3</fullName>
    </recommendedName>
</protein>
<comment type="caution">
    <text evidence="5">The sequence shown here is derived from an EMBL/GenBank/DDBJ whole genome shotgun (WGS) entry which is preliminary data.</text>
</comment>
<evidence type="ECO:0000256" key="3">
    <source>
        <dbReference type="ARBA" id="ARBA00022677"/>
    </source>
</evidence>
<dbReference type="GO" id="GO:0010890">
    <property type="term" value="P:positive regulation of triglyceride storage"/>
    <property type="evidence" value="ECO:0007669"/>
    <property type="project" value="TreeGrafter"/>
</dbReference>
<evidence type="ECO:0000256" key="1">
    <source>
        <dbReference type="ARBA" id="ARBA00004502"/>
    </source>
</evidence>
<dbReference type="EMBL" id="JAPXFL010000003">
    <property type="protein sequence ID" value="KAK9509738.1"/>
    <property type="molecule type" value="Genomic_DNA"/>
</dbReference>
<dbReference type="InterPro" id="IPR004279">
    <property type="entry name" value="Perilipin"/>
</dbReference>
<organism evidence="5 6">
    <name type="scientific">Rhynocoris fuscipes</name>
    <dbReference type="NCBI Taxonomy" id="488301"/>
    <lineage>
        <taxon>Eukaryota</taxon>
        <taxon>Metazoa</taxon>
        <taxon>Ecdysozoa</taxon>
        <taxon>Arthropoda</taxon>
        <taxon>Hexapoda</taxon>
        <taxon>Insecta</taxon>
        <taxon>Pterygota</taxon>
        <taxon>Neoptera</taxon>
        <taxon>Paraneoptera</taxon>
        <taxon>Hemiptera</taxon>
        <taxon>Heteroptera</taxon>
        <taxon>Panheteroptera</taxon>
        <taxon>Cimicomorpha</taxon>
        <taxon>Reduviidae</taxon>
        <taxon>Harpactorinae</taxon>
        <taxon>Harpactorini</taxon>
        <taxon>Rhynocoris</taxon>
    </lineage>
</organism>
<comment type="subcellular location">
    <subcellularLocation>
        <location evidence="1">Lipid droplet</location>
    </subcellularLocation>
</comment>
<sequence>MDTKTDSVPNNETANNTTKMESVNRVAQLPLVESTVNMCCNIYDKVKESNAIVNSVLTTAEEKVKQAGETAQPLTAKLEGPIKKVDSMLCTGLDFVEEKVPCIKLPPGELYENTKNAISSTVEPAINAAGALAHQGAQKVASFTAPYSNANNKSK</sequence>
<dbReference type="PANTHER" id="PTHR14024">
    <property type="entry name" value="PERILIPIN"/>
    <property type="match status" value="1"/>
</dbReference>
<dbReference type="Proteomes" id="UP001461498">
    <property type="component" value="Unassembled WGS sequence"/>
</dbReference>
<evidence type="ECO:0000256" key="4">
    <source>
        <dbReference type="SAM" id="MobiDB-lite"/>
    </source>
</evidence>
<gene>
    <name evidence="5" type="ORF">O3M35_006988</name>
</gene>
<dbReference type="GO" id="GO:0005811">
    <property type="term" value="C:lipid droplet"/>
    <property type="evidence" value="ECO:0007669"/>
    <property type="project" value="UniProtKB-SubCell"/>
</dbReference>
<dbReference type="PANTHER" id="PTHR14024:SF49">
    <property type="entry name" value="LIPID STORAGE DROPLETS SURFACE-BINDING PROTEIN 1"/>
    <property type="match status" value="1"/>
</dbReference>
<reference evidence="5 6" key="1">
    <citation type="submission" date="2022-12" db="EMBL/GenBank/DDBJ databases">
        <title>Chromosome-level genome assembly of true bugs.</title>
        <authorList>
            <person name="Ma L."/>
            <person name="Li H."/>
        </authorList>
    </citation>
    <scope>NUCLEOTIDE SEQUENCE [LARGE SCALE GENOMIC DNA]</scope>
    <source>
        <strain evidence="5">Lab_2022b</strain>
    </source>
</reference>
<proteinExistence type="inferred from homology"/>
<accession>A0AAW1DHQ0</accession>